<dbReference type="Pfam" id="PF13416">
    <property type="entry name" value="SBP_bac_8"/>
    <property type="match status" value="1"/>
</dbReference>
<dbReference type="PANTHER" id="PTHR43649:SF32">
    <property type="entry name" value="SUGAR BINDING SECRETED PROTEIN"/>
    <property type="match status" value="1"/>
</dbReference>
<accession>A0ABQ6I2R3</accession>
<proteinExistence type="predicted"/>
<dbReference type="PROSITE" id="PS51257">
    <property type="entry name" value="PROKAR_LIPOPROTEIN"/>
    <property type="match status" value="1"/>
</dbReference>
<dbReference type="InterPro" id="IPR050490">
    <property type="entry name" value="Bact_solute-bd_prot1"/>
</dbReference>
<sequence length="446" mass="47598">MLTHRPSRPARRIIVAGASVAALALTLTACSSDDGGSGSSKTQDANEKITLTVATFNNFGYTQDLLDSYTKTHPNVTVKQEIAATSDDAKANFTTKLAAGGAGLADVQAVDIDWMPTVLQYEDKFTDLSDKSLDGRWLDWKAKQATAPDGKLLGYGTDIGPEAICYRQDLFEKYGLPSDPDKVAELLGGKDATWDKYFQVGEQFVAASKGKVAWYDSPDGTYQAMVGQLANPYENSDGTPKDLSSNADIKALFEKVATESKDKGLSAHNQEWQPDWTASFQKDAFATMACPPWMTASIETNSGGVKGWNIANVFPGGGGNWGGSFLVVPAAGKHTAAAKEFAAWLTAPEQQLAAYKQANNYPSQVEAQKDSAVADSTNKFMNNAPVGKIFADRAAAVTVTPFKGPNYFTINKAVTDALVAYDVQGKGSVESNWNAAVDAYKALGLG</sequence>
<dbReference type="SUPFAM" id="SSF53850">
    <property type="entry name" value="Periplasmic binding protein-like II"/>
    <property type="match status" value="1"/>
</dbReference>
<gene>
    <name evidence="2" type="primary">cebE</name>
    <name evidence="2" type="ORF">GCM10025864_27900</name>
</gene>
<organism evidence="2 3">
    <name type="scientific">Luteimicrobium album</name>
    <dbReference type="NCBI Taxonomy" id="1054550"/>
    <lineage>
        <taxon>Bacteria</taxon>
        <taxon>Bacillati</taxon>
        <taxon>Actinomycetota</taxon>
        <taxon>Actinomycetes</taxon>
        <taxon>Micrococcales</taxon>
        <taxon>Luteimicrobium</taxon>
    </lineage>
</organism>
<feature type="chain" id="PRO_5047283068" evidence="1">
    <location>
        <begin position="32"/>
        <end position="446"/>
    </location>
</feature>
<comment type="caution">
    <text evidence="2">The sequence shown here is derived from an EMBL/GenBank/DDBJ whole genome shotgun (WGS) entry which is preliminary data.</text>
</comment>
<evidence type="ECO:0000256" key="1">
    <source>
        <dbReference type="SAM" id="SignalP"/>
    </source>
</evidence>
<feature type="signal peptide" evidence="1">
    <location>
        <begin position="1"/>
        <end position="31"/>
    </location>
</feature>
<keyword evidence="3" id="KW-1185">Reference proteome</keyword>
<name>A0ABQ6I2R3_9MICO</name>
<dbReference type="Proteomes" id="UP001157091">
    <property type="component" value="Unassembled WGS sequence"/>
</dbReference>
<dbReference type="PANTHER" id="PTHR43649">
    <property type="entry name" value="ARABINOSE-BINDING PROTEIN-RELATED"/>
    <property type="match status" value="1"/>
</dbReference>
<dbReference type="InterPro" id="IPR006059">
    <property type="entry name" value="SBP"/>
</dbReference>
<dbReference type="EMBL" id="BSUK01000001">
    <property type="protein sequence ID" value="GMA25031.1"/>
    <property type="molecule type" value="Genomic_DNA"/>
</dbReference>
<keyword evidence="1" id="KW-0732">Signal</keyword>
<evidence type="ECO:0000313" key="3">
    <source>
        <dbReference type="Proteomes" id="UP001157091"/>
    </source>
</evidence>
<evidence type="ECO:0000313" key="2">
    <source>
        <dbReference type="EMBL" id="GMA25031.1"/>
    </source>
</evidence>
<protein>
    <submittedName>
        <fullName evidence="2">Sugar ABC transporter substrate-binding protein</fullName>
    </submittedName>
</protein>
<dbReference type="RefSeq" id="WP_284293689.1">
    <property type="nucleotide sequence ID" value="NZ_BSUK01000001.1"/>
</dbReference>
<dbReference type="Gene3D" id="3.40.190.10">
    <property type="entry name" value="Periplasmic binding protein-like II"/>
    <property type="match status" value="1"/>
</dbReference>
<reference evidence="3" key="1">
    <citation type="journal article" date="2019" name="Int. J. Syst. Evol. Microbiol.">
        <title>The Global Catalogue of Microorganisms (GCM) 10K type strain sequencing project: providing services to taxonomists for standard genome sequencing and annotation.</title>
        <authorList>
            <consortium name="The Broad Institute Genomics Platform"/>
            <consortium name="The Broad Institute Genome Sequencing Center for Infectious Disease"/>
            <person name="Wu L."/>
            <person name="Ma J."/>
        </authorList>
    </citation>
    <scope>NUCLEOTIDE SEQUENCE [LARGE SCALE GENOMIC DNA]</scope>
    <source>
        <strain evidence="3">NBRC 106348</strain>
    </source>
</reference>